<dbReference type="GO" id="GO:0005759">
    <property type="term" value="C:mitochondrial matrix"/>
    <property type="evidence" value="ECO:0007669"/>
    <property type="project" value="TreeGrafter"/>
</dbReference>
<dbReference type="EMBL" id="AJWJ01000129">
    <property type="protein sequence ID" value="KAF2074788.1"/>
    <property type="molecule type" value="Genomic_DNA"/>
</dbReference>
<comment type="subcellular location">
    <subcellularLocation>
        <location evidence="1">Mitochondrion</location>
    </subcellularLocation>
</comment>
<protein>
    <recommendedName>
        <fullName evidence="6">Mitochondrial transferase</fullName>
    </recommendedName>
</protein>
<evidence type="ECO:0000256" key="3">
    <source>
        <dbReference type="ARBA" id="ARBA00023128"/>
    </source>
</evidence>
<dbReference type="InterPro" id="IPR045179">
    <property type="entry name" value="YgfZ/GcvT"/>
</dbReference>
<dbReference type="PANTHER" id="PTHR22602:SF0">
    <property type="entry name" value="TRANSFERASE CAF17, MITOCHONDRIAL-RELATED"/>
    <property type="match status" value="1"/>
</dbReference>
<comment type="caution">
    <text evidence="4">The sequence shown here is derived from an EMBL/GenBank/DDBJ whole genome shotgun (WGS) entry which is preliminary data.</text>
</comment>
<keyword evidence="2" id="KW-0809">Transit peptide</keyword>
<dbReference type="GO" id="GO:0016226">
    <property type="term" value="P:iron-sulfur cluster assembly"/>
    <property type="evidence" value="ECO:0007669"/>
    <property type="project" value="TreeGrafter"/>
</dbReference>
<dbReference type="Gene3D" id="3.30.1360.120">
    <property type="entry name" value="Probable tRNA modification gtpase trme, domain 1"/>
    <property type="match status" value="1"/>
</dbReference>
<keyword evidence="3" id="KW-0496">Mitochondrion</keyword>
<accession>A0A8J4V0T1</accession>
<dbReference type="InterPro" id="IPR017703">
    <property type="entry name" value="YgfZ/GCV_T_CS"/>
</dbReference>
<dbReference type="OrthoDB" id="191995at2759"/>
<organism evidence="4 5">
    <name type="scientific">Polysphondylium violaceum</name>
    <dbReference type="NCBI Taxonomy" id="133409"/>
    <lineage>
        <taxon>Eukaryota</taxon>
        <taxon>Amoebozoa</taxon>
        <taxon>Evosea</taxon>
        <taxon>Eumycetozoa</taxon>
        <taxon>Dictyostelia</taxon>
        <taxon>Dictyosteliales</taxon>
        <taxon>Dictyosteliaceae</taxon>
        <taxon>Polysphondylium</taxon>
    </lineage>
</organism>
<evidence type="ECO:0000256" key="2">
    <source>
        <dbReference type="ARBA" id="ARBA00022946"/>
    </source>
</evidence>
<dbReference type="SUPFAM" id="SSF103025">
    <property type="entry name" value="Folate-binding domain"/>
    <property type="match status" value="1"/>
</dbReference>
<name>A0A8J4V0T1_9MYCE</name>
<evidence type="ECO:0000256" key="1">
    <source>
        <dbReference type="ARBA" id="ARBA00004173"/>
    </source>
</evidence>
<dbReference type="NCBIfam" id="TIGR03317">
    <property type="entry name" value="ygfZ_signature"/>
    <property type="match status" value="1"/>
</dbReference>
<gene>
    <name evidence="4" type="ORF">CYY_003891</name>
</gene>
<keyword evidence="5" id="KW-1185">Reference proteome</keyword>
<evidence type="ECO:0000313" key="4">
    <source>
        <dbReference type="EMBL" id="KAF2074788.1"/>
    </source>
</evidence>
<evidence type="ECO:0000313" key="5">
    <source>
        <dbReference type="Proteomes" id="UP000695562"/>
    </source>
</evidence>
<proteinExistence type="predicted"/>
<dbReference type="Proteomes" id="UP000695562">
    <property type="component" value="Unassembled WGS sequence"/>
</dbReference>
<dbReference type="InterPro" id="IPR027266">
    <property type="entry name" value="TrmE/GcvT-like"/>
</dbReference>
<dbReference type="PANTHER" id="PTHR22602">
    <property type="entry name" value="TRANSFERASE CAF17, MITOCHONDRIAL-RELATED"/>
    <property type="match status" value="1"/>
</dbReference>
<evidence type="ECO:0008006" key="6">
    <source>
        <dbReference type="Google" id="ProtNLM"/>
    </source>
</evidence>
<dbReference type="FunFam" id="3.30.1360.120:FF:000050">
    <property type="entry name" value="Putative transferase caf17 homolog, mitochondrial"/>
    <property type="match status" value="1"/>
</dbReference>
<dbReference type="AlphaFoldDB" id="A0A8J4V0T1"/>
<sequence length="406" mass="45794">MINLNSISTLKKCLVPLRSRSLIKVVGVDAFKHLQGLTTNNLARLKDNQISNTSSIFNGFLQSNGRLLFDSIISLDKEHYQKNHINIGSGSEQPGTIDSYIIDIDSQVLPEALDHLKKFKLRNKIDIIDITDGYQLYSILDKTYKTVRDDSLFSHLEKESCSIIMDPRHPIMGIRVLVPNSKNDASTKLLSNYQSVDEEIYHLFRMSQGIPEGKKDFPIGATIPLEYNFELLNGVDFHKGCYLGQELTSRTHFTGLVRKRVFPLVMKVDNVESVSVMDEAITDPSKPPKETLLFPKRILNSLNQLKHPDVDSVLKVKRIHTEKEAIPLDSEDPAQPAAEKVVSRSNDKILSGNHSLALGMLKIDKVDIYQLDNTIIHDKDGRELTILPPCWLSKIFSLQPPTQQVS</sequence>
<reference evidence="4" key="1">
    <citation type="submission" date="2020-01" db="EMBL/GenBank/DDBJ databases">
        <title>Development of genomics and gene disruption for Polysphondylium violaceum indicates a role for the polyketide synthase stlB in stalk morphogenesis.</title>
        <authorList>
            <person name="Narita B."/>
            <person name="Kawabe Y."/>
            <person name="Kin K."/>
            <person name="Saito T."/>
            <person name="Gibbs R."/>
            <person name="Kuspa A."/>
            <person name="Muzny D."/>
            <person name="Queller D."/>
            <person name="Richards S."/>
            <person name="Strassman J."/>
            <person name="Sucgang R."/>
            <person name="Worley K."/>
            <person name="Schaap P."/>
        </authorList>
    </citation>
    <scope>NUCLEOTIDE SEQUENCE</scope>
    <source>
        <strain evidence="4">QSvi11</strain>
    </source>
</reference>